<accession>A0A2U3EJ82</accession>
<name>A0A2U3EJ82_PURLI</name>
<feature type="region of interest" description="Disordered" evidence="1">
    <location>
        <begin position="123"/>
        <end position="143"/>
    </location>
</feature>
<evidence type="ECO:0000256" key="1">
    <source>
        <dbReference type="SAM" id="MobiDB-lite"/>
    </source>
</evidence>
<sequence length="660" mass="71593">MDGCPGAGMTNPLAEARQVPPCEATRQTAGELPRELRGVAPASPAPVARVPANRVACIVRYWLAVAQCVPGPGRSERQGDGIGGWRPSGRAGAARPQDFSDLDVFSAFPSLPLLNRQRGAQRWAAAPPTNGRRGKCKRQPAWPRRRHHHFLTFAPPSLGPGPAVRSAMGAPLPRTAPHVLVCSTMCDRFAARGHSPEHGTVFRAEQKRTHPLHPPTQRAGISTGRQPFPPPPSRKPETARLWGHRSTRRRPFESTDAKVASAPGRRHAGSAGRLFRRIHPHPPPRDEAEGTRAQPREKCDEKRASNSEKGRCACFHVSSHAQRARVLRARTLLVLAACLGTICCITLTGRSTTDGVGHEFLVSNVGVFDLFSSSRGHRAVIMWLNKHTFKLRRTSGFPAALRPLHGRTGADHSSSPHWPLGPLRHAPQARIIGRPRRLLSASGPPDVDAAGPWWGSLAHTGCGKAPPKFPTSSCGCTAAILMDLQYSNLTSAPAATHHRYRRPAKFAVASARTVLSSIDRASKMKNAVKTASLHSYDIRRGFPTPCNQLTRVKLEFCATYSVAIGICGHADVQELSPLPCMFSGSCRRSSVDVSDISRSTLPAPFFAPDLEGLSMLCVFLPFKGPPMVSHPPDHYSQGLAMFKLGIVTHYLLLCHRVGSL</sequence>
<proteinExistence type="predicted"/>
<feature type="region of interest" description="Disordered" evidence="1">
    <location>
        <begin position="204"/>
        <end position="304"/>
    </location>
</feature>
<dbReference type="Proteomes" id="UP000245956">
    <property type="component" value="Unassembled WGS sequence"/>
</dbReference>
<reference evidence="2 3" key="1">
    <citation type="journal article" date="2016" name="Front. Microbiol.">
        <title>Genome and transcriptome sequences reveal the specific parasitism of the nematophagous Purpureocillium lilacinum 36-1.</title>
        <authorList>
            <person name="Xie J."/>
            <person name="Li S."/>
            <person name="Mo C."/>
            <person name="Xiao X."/>
            <person name="Peng D."/>
            <person name="Wang G."/>
            <person name="Xiao Y."/>
        </authorList>
    </citation>
    <scope>NUCLEOTIDE SEQUENCE [LARGE SCALE GENOMIC DNA]</scope>
    <source>
        <strain evidence="2 3">36-1</strain>
    </source>
</reference>
<dbReference type="EMBL" id="LCWV01000003">
    <property type="protein sequence ID" value="PWI74559.1"/>
    <property type="molecule type" value="Genomic_DNA"/>
</dbReference>
<evidence type="ECO:0000313" key="3">
    <source>
        <dbReference type="Proteomes" id="UP000245956"/>
    </source>
</evidence>
<feature type="region of interest" description="Disordered" evidence="1">
    <location>
        <begin position="1"/>
        <end position="37"/>
    </location>
</feature>
<dbReference type="AlphaFoldDB" id="A0A2U3EJ82"/>
<feature type="compositionally biased region" description="Basic and acidic residues" evidence="1">
    <location>
        <begin position="283"/>
        <end position="304"/>
    </location>
</feature>
<feature type="compositionally biased region" description="Basic residues" evidence="1">
    <location>
        <begin position="132"/>
        <end position="143"/>
    </location>
</feature>
<evidence type="ECO:0000313" key="2">
    <source>
        <dbReference type="EMBL" id="PWI74559.1"/>
    </source>
</evidence>
<feature type="region of interest" description="Disordered" evidence="1">
    <location>
        <begin position="72"/>
        <end position="96"/>
    </location>
</feature>
<feature type="compositionally biased region" description="Basic residues" evidence="1">
    <location>
        <begin position="264"/>
        <end position="282"/>
    </location>
</feature>
<gene>
    <name evidence="2" type="ORF">PCL_07873</name>
</gene>
<protein>
    <submittedName>
        <fullName evidence="2">Uncharacterized protein</fullName>
    </submittedName>
</protein>
<organism evidence="2 3">
    <name type="scientific">Purpureocillium lilacinum</name>
    <name type="common">Paecilomyces lilacinus</name>
    <dbReference type="NCBI Taxonomy" id="33203"/>
    <lineage>
        <taxon>Eukaryota</taxon>
        <taxon>Fungi</taxon>
        <taxon>Dikarya</taxon>
        <taxon>Ascomycota</taxon>
        <taxon>Pezizomycotina</taxon>
        <taxon>Sordariomycetes</taxon>
        <taxon>Hypocreomycetidae</taxon>
        <taxon>Hypocreales</taxon>
        <taxon>Ophiocordycipitaceae</taxon>
        <taxon>Purpureocillium</taxon>
    </lineage>
</organism>
<comment type="caution">
    <text evidence="2">The sequence shown here is derived from an EMBL/GenBank/DDBJ whole genome shotgun (WGS) entry which is preliminary data.</text>
</comment>